<feature type="compositionally biased region" description="Basic and acidic residues" evidence="10">
    <location>
        <begin position="35"/>
        <end position="47"/>
    </location>
</feature>
<feature type="region of interest" description="Disordered" evidence="10">
    <location>
        <begin position="21"/>
        <end position="55"/>
    </location>
</feature>
<keyword evidence="6" id="KW-0406">Ion transport</keyword>
<evidence type="ECO:0000256" key="8">
    <source>
        <dbReference type="ARBA" id="ARBA00023136"/>
    </source>
</evidence>
<gene>
    <name evidence="11" type="ORF">B0J11DRAFT_446951</name>
</gene>
<evidence type="ECO:0000256" key="9">
    <source>
        <dbReference type="ARBA" id="ARBA00023310"/>
    </source>
</evidence>
<keyword evidence="3" id="KW-0813">Transport</keyword>
<feature type="compositionally biased region" description="Low complexity" evidence="10">
    <location>
        <begin position="24"/>
        <end position="34"/>
    </location>
</feature>
<keyword evidence="4" id="KW-0138">CF(0)</keyword>
<evidence type="ECO:0000313" key="12">
    <source>
        <dbReference type="Proteomes" id="UP000700596"/>
    </source>
</evidence>
<evidence type="ECO:0000256" key="6">
    <source>
        <dbReference type="ARBA" id="ARBA00023065"/>
    </source>
</evidence>
<name>A0A9P9D4X8_9PLEO</name>
<evidence type="ECO:0000256" key="1">
    <source>
        <dbReference type="ARBA" id="ARBA00004325"/>
    </source>
</evidence>
<evidence type="ECO:0000313" key="11">
    <source>
        <dbReference type="EMBL" id="KAH7112469.1"/>
    </source>
</evidence>
<accession>A0A9P9D4X8</accession>
<comment type="subcellular location">
    <subcellularLocation>
        <location evidence="1">Mitochondrion membrane</location>
    </subcellularLocation>
</comment>
<dbReference type="GO" id="GO:0045259">
    <property type="term" value="C:proton-transporting ATP synthase complex"/>
    <property type="evidence" value="ECO:0007669"/>
    <property type="project" value="UniProtKB-KW"/>
</dbReference>
<protein>
    <submittedName>
        <fullName evidence="11">Mitochondrial F1F0-ATP synthase-like protein g subunit</fullName>
    </submittedName>
</protein>
<organism evidence="11 12">
    <name type="scientific">Dendryphion nanum</name>
    <dbReference type="NCBI Taxonomy" id="256645"/>
    <lineage>
        <taxon>Eukaryota</taxon>
        <taxon>Fungi</taxon>
        <taxon>Dikarya</taxon>
        <taxon>Ascomycota</taxon>
        <taxon>Pezizomycotina</taxon>
        <taxon>Dothideomycetes</taxon>
        <taxon>Pleosporomycetidae</taxon>
        <taxon>Pleosporales</taxon>
        <taxon>Torulaceae</taxon>
        <taxon>Dendryphion</taxon>
    </lineage>
</organism>
<dbReference type="GO" id="GO:0031966">
    <property type="term" value="C:mitochondrial membrane"/>
    <property type="evidence" value="ECO:0007669"/>
    <property type="project" value="UniProtKB-SubCell"/>
</dbReference>
<comment type="caution">
    <text evidence="11">The sequence shown here is derived from an EMBL/GenBank/DDBJ whole genome shotgun (WGS) entry which is preliminary data.</text>
</comment>
<evidence type="ECO:0000256" key="2">
    <source>
        <dbReference type="ARBA" id="ARBA00005699"/>
    </source>
</evidence>
<proteinExistence type="inferred from homology"/>
<evidence type="ECO:0000256" key="10">
    <source>
        <dbReference type="SAM" id="MobiDB-lite"/>
    </source>
</evidence>
<keyword evidence="8" id="KW-0472">Membrane</keyword>
<evidence type="ECO:0000256" key="5">
    <source>
        <dbReference type="ARBA" id="ARBA00022781"/>
    </source>
</evidence>
<evidence type="ECO:0000256" key="3">
    <source>
        <dbReference type="ARBA" id="ARBA00022448"/>
    </source>
</evidence>
<keyword evidence="7" id="KW-0496">Mitochondrion</keyword>
<comment type="similarity">
    <text evidence="2">Belongs to the ATPase g subunit family.</text>
</comment>
<evidence type="ECO:0000256" key="4">
    <source>
        <dbReference type="ARBA" id="ARBA00022547"/>
    </source>
</evidence>
<keyword evidence="12" id="KW-1185">Reference proteome</keyword>
<sequence length="193" mass="20176">MSLAASRAVLRHSTFAVRRAGVRNASSTSEAANAAKDKTAEFSKKAQEGLSRVTSSAGATISKAGTAAAGALGKVGGRTGGLIGRIQSLVPTATHYSKLALEVGKVVAKERNMAPPNTEQFQKFFQPLLSGLRNPSTLLQQPANLINQARSASQGQWVSAGVVAAEVLGFFTVGEMIGRFKIVGYRSKAQAHH</sequence>
<dbReference type="Proteomes" id="UP000700596">
    <property type="component" value="Unassembled WGS sequence"/>
</dbReference>
<dbReference type="AlphaFoldDB" id="A0A9P9D4X8"/>
<dbReference type="InterPro" id="IPR006808">
    <property type="entry name" value="ATP_synth_F0_gsu_mt"/>
</dbReference>
<evidence type="ECO:0000256" key="7">
    <source>
        <dbReference type="ARBA" id="ARBA00023128"/>
    </source>
</evidence>
<reference evidence="11" key="1">
    <citation type="journal article" date="2021" name="Nat. Commun.">
        <title>Genetic determinants of endophytism in the Arabidopsis root mycobiome.</title>
        <authorList>
            <person name="Mesny F."/>
            <person name="Miyauchi S."/>
            <person name="Thiergart T."/>
            <person name="Pickel B."/>
            <person name="Atanasova L."/>
            <person name="Karlsson M."/>
            <person name="Huettel B."/>
            <person name="Barry K.W."/>
            <person name="Haridas S."/>
            <person name="Chen C."/>
            <person name="Bauer D."/>
            <person name="Andreopoulos W."/>
            <person name="Pangilinan J."/>
            <person name="LaButti K."/>
            <person name="Riley R."/>
            <person name="Lipzen A."/>
            <person name="Clum A."/>
            <person name="Drula E."/>
            <person name="Henrissat B."/>
            <person name="Kohler A."/>
            <person name="Grigoriev I.V."/>
            <person name="Martin F.M."/>
            <person name="Hacquard S."/>
        </authorList>
    </citation>
    <scope>NUCLEOTIDE SEQUENCE</scope>
    <source>
        <strain evidence="11">MPI-CAGE-CH-0243</strain>
    </source>
</reference>
<dbReference type="GO" id="GO:0015078">
    <property type="term" value="F:proton transmembrane transporter activity"/>
    <property type="evidence" value="ECO:0007669"/>
    <property type="project" value="InterPro"/>
</dbReference>
<keyword evidence="5" id="KW-0375">Hydrogen ion transport</keyword>
<dbReference type="OrthoDB" id="437at2759"/>
<keyword evidence="9" id="KW-0066">ATP synthesis</keyword>
<dbReference type="EMBL" id="JAGMWT010000021">
    <property type="protein sequence ID" value="KAH7112469.1"/>
    <property type="molecule type" value="Genomic_DNA"/>
</dbReference>
<dbReference type="Pfam" id="PF04718">
    <property type="entry name" value="ATP-synt_G"/>
    <property type="match status" value="1"/>
</dbReference>
<dbReference type="GO" id="GO:0015986">
    <property type="term" value="P:proton motive force-driven ATP synthesis"/>
    <property type="evidence" value="ECO:0007669"/>
    <property type="project" value="InterPro"/>
</dbReference>